<feature type="region of interest" description="Disordered" evidence="1">
    <location>
        <begin position="56"/>
        <end position="87"/>
    </location>
</feature>
<evidence type="ECO:0000313" key="3">
    <source>
        <dbReference type="Proteomes" id="UP000807504"/>
    </source>
</evidence>
<keyword evidence="3" id="KW-1185">Reference proteome</keyword>
<protein>
    <submittedName>
        <fullName evidence="2">Uncharacterized protein</fullName>
    </submittedName>
</protein>
<evidence type="ECO:0000256" key="1">
    <source>
        <dbReference type="SAM" id="MobiDB-lite"/>
    </source>
</evidence>
<reference evidence="2" key="2">
    <citation type="submission" date="2020-06" db="EMBL/GenBank/DDBJ databases">
        <authorList>
            <person name="Sheffer M."/>
        </authorList>
    </citation>
    <scope>NUCLEOTIDE SEQUENCE</scope>
</reference>
<gene>
    <name evidence="2" type="ORF">HNY73_004040</name>
</gene>
<dbReference type="EMBL" id="JABXBU010000003">
    <property type="protein sequence ID" value="KAF8792448.1"/>
    <property type="molecule type" value="Genomic_DNA"/>
</dbReference>
<organism evidence="2 3">
    <name type="scientific">Argiope bruennichi</name>
    <name type="common">Wasp spider</name>
    <name type="synonym">Aranea bruennichi</name>
    <dbReference type="NCBI Taxonomy" id="94029"/>
    <lineage>
        <taxon>Eukaryota</taxon>
        <taxon>Metazoa</taxon>
        <taxon>Ecdysozoa</taxon>
        <taxon>Arthropoda</taxon>
        <taxon>Chelicerata</taxon>
        <taxon>Arachnida</taxon>
        <taxon>Araneae</taxon>
        <taxon>Araneomorphae</taxon>
        <taxon>Entelegynae</taxon>
        <taxon>Araneoidea</taxon>
        <taxon>Araneidae</taxon>
        <taxon>Argiope</taxon>
    </lineage>
</organism>
<proteinExistence type="predicted"/>
<evidence type="ECO:0000313" key="2">
    <source>
        <dbReference type="EMBL" id="KAF8792448.1"/>
    </source>
</evidence>
<dbReference type="Proteomes" id="UP000807504">
    <property type="component" value="Unassembled WGS sequence"/>
</dbReference>
<sequence>MERNCEINYPAGAKSITGVRVKRHASNDLHNEEKSIMKLNPEFSVKLERSPVNSFKISSLPKQNGSSAQGLSSTTPWKKAFTSTLRK</sequence>
<comment type="caution">
    <text evidence="2">The sequence shown here is derived from an EMBL/GenBank/DDBJ whole genome shotgun (WGS) entry which is preliminary data.</text>
</comment>
<reference evidence="2" key="1">
    <citation type="journal article" date="2020" name="bioRxiv">
        <title>Chromosome-level reference genome of the European wasp spider Argiope bruennichi: a resource for studies on range expansion and evolutionary adaptation.</title>
        <authorList>
            <person name="Sheffer M.M."/>
            <person name="Hoppe A."/>
            <person name="Krehenwinkel H."/>
            <person name="Uhl G."/>
            <person name="Kuss A.W."/>
            <person name="Jensen L."/>
            <person name="Jensen C."/>
            <person name="Gillespie R.G."/>
            <person name="Hoff K.J."/>
            <person name="Prost S."/>
        </authorList>
    </citation>
    <scope>NUCLEOTIDE SEQUENCE</scope>
</reference>
<accession>A0A8T0FQJ3</accession>
<dbReference type="AlphaFoldDB" id="A0A8T0FQJ3"/>
<name>A0A8T0FQJ3_ARGBR</name>